<keyword evidence="2" id="KW-1185">Reference proteome</keyword>
<gene>
    <name evidence="1" type="ordered locus">G5S_0980</name>
</gene>
<evidence type="ECO:0000313" key="1">
    <source>
        <dbReference type="EMBL" id="AEB41901.1"/>
    </source>
</evidence>
<proteinExistence type="predicted"/>
<name>A0AA34RDW1_CHLPE</name>
<reference evidence="1 2" key="1">
    <citation type="journal article" date="2011" name="J. Bacteriol.">
        <title>Genome sequence of the obligate intracellular animal pathogen Chlamydia pecorum E58.</title>
        <authorList>
            <person name="Mojica S."/>
            <person name="Huot Creasy H."/>
            <person name="Daugherty S."/>
            <person name="Read T.D."/>
            <person name="Kim T."/>
            <person name="Kaltenboeck B."/>
            <person name="Bavoil P."/>
            <person name="Myers G.S."/>
        </authorList>
    </citation>
    <scope>NUCLEOTIDE SEQUENCE [LARGE SCALE GENOMIC DNA]</scope>
    <source>
        <strain evidence="1 2">E58</strain>
    </source>
</reference>
<dbReference type="KEGG" id="cpm:G5S_0980"/>
<evidence type="ECO:0000313" key="2">
    <source>
        <dbReference type="Proteomes" id="UP000008305"/>
    </source>
</evidence>
<accession>A0AA34RDW1</accession>
<sequence length="91" mass="10423">MPIITTAPIGKGCRIIPIIVVVNTAKSFHALGSIVAGCGVNQMLKRMEIKKLRDKKRFRVFNWGPQPRYLESIVGDLGFYRKILEPFFHFF</sequence>
<organism evidence="1 2">
    <name type="scientific">Chlamydia pecorum (strain ATCC VR-628 / DSM 29919 / E58)</name>
    <name type="common">Chlamydophila pecorum</name>
    <dbReference type="NCBI Taxonomy" id="331635"/>
    <lineage>
        <taxon>Bacteria</taxon>
        <taxon>Pseudomonadati</taxon>
        <taxon>Chlamydiota</taxon>
        <taxon>Chlamydiia</taxon>
        <taxon>Chlamydiales</taxon>
        <taxon>Chlamydiaceae</taxon>
        <taxon>Chlamydia/Chlamydophila group</taxon>
        <taxon>Chlamydia</taxon>
    </lineage>
</organism>
<dbReference type="Proteomes" id="UP000008305">
    <property type="component" value="Chromosome"/>
</dbReference>
<dbReference type="AlphaFoldDB" id="A0AA34RDW1"/>
<dbReference type="EMBL" id="CP002608">
    <property type="protein sequence ID" value="AEB41901.1"/>
    <property type="molecule type" value="Genomic_DNA"/>
</dbReference>
<protein>
    <submittedName>
        <fullName evidence="1">Uncharacterized protein</fullName>
    </submittedName>
</protein>